<dbReference type="AlphaFoldDB" id="A0A7S2M0G7"/>
<accession>A0A7S2M0G7</accession>
<evidence type="ECO:0000256" key="3">
    <source>
        <dbReference type="ARBA" id="ARBA00022741"/>
    </source>
</evidence>
<evidence type="ECO:0000313" key="8">
    <source>
        <dbReference type="EMBL" id="CAD9621673.1"/>
    </source>
</evidence>
<dbReference type="PROSITE" id="PS50011">
    <property type="entry name" value="PROTEIN_KINASE_DOM"/>
    <property type="match status" value="1"/>
</dbReference>
<evidence type="ECO:0000259" key="7">
    <source>
        <dbReference type="PROSITE" id="PS50011"/>
    </source>
</evidence>
<gene>
    <name evidence="8" type="ORF">BRAN1462_LOCUS45606</name>
</gene>
<dbReference type="InterPro" id="IPR000719">
    <property type="entry name" value="Prot_kinase_dom"/>
</dbReference>
<name>A0A7S2M0G7_9DINO</name>
<dbReference type="InterPro" id="IPR011009">
    <property type="entry name" value="Kinase-like_dom_sf"/>
</dbReference>
<dbReference type="InterPro" id="IPR017441">
    <property type="entry name" value="Protein_kinase_ATP_BS"/>
</dbReference>
<dbReference type="PROSITE" id="PS00107">
    <property type="entry name" value="PROTEIN_KINASE_ATP"/>
    <property type="match status" value="1"/>
</dbReference>
<dbReference type="EMBL" id="HBGW01071496">
    <property type="protein sequence ID" value="CAD9621673.1"/>
    <property type="molecule type" value="Transcribed_RNA"/>
</dbReference>
<protein>
    <recommendedName>
        <fullName evidence="7">Protein kinase domain-containing protein</fullName>
    </recommendedName>
</protein>
<sequence>MPRYFLSKSQACQSKVEAWATKKLQRRLARKIARIEFGEDSGVRPLRSESQEEAWNDAIHEALDKLIYILLPPRRTQEYLQFDHEIGRGGFGVVYRACPTDLGLQEIPSLKGGRAYAVKRVSRYGGKREEVATSLHKLQPARLARFVRSLCAPACAENHMVRYHALFLQLPFHMDLVMEYLAGQDMFDYLATSTAPLCEQDAAQVSRQLLGAVHYLHRVSGAIHRDIKPENMCFVRPALPNEPLPDMKLFDIGLAWVLPEPIAEDTAHVLHAVPPSGTLLYMAPETWAGEAGAPSDVWAAGLVVHLFLTLQPPFGLNALASNKKLLRQAIDSAELAWSDKFKARLSDGAREFIESLLQRAPAERSTTSEALAHPWLQQAPRQQEAPAVAQWRSCRPALCDEEQEQDRNGNWSKRTWDMERVRAFSPHSLWHFLVGKGKLAGIVQAGTL</sequence>
<keyword evidence="5 6" id="KW-0067">ATP-binding</keyword>
<feature type="binding site" evidence="6">
    <location>
        <position position="119"/>
    </location>
    <ligand>
        <name>ATP</name>
        <dbReference type="ChEBI" id="CHEBI:30616"/>
    </ligand>
</feature>
<proteinExistence type="predicted"/>
<evidence type="ECO:0000256" key="4">
    <source>
        <dbReference type="ARBA" id="ARBA00022777"/>
    </source>
</evidence>
<evidence type="ECO:0000256" key="5">
    <source>
        <dbReference type="ARBA" id="ARBA00022840"/>
    </source>
</evidence>
<dbReference type="Pfam" id="PF00069">
    <property type="entry name" value="Pkinase"/>
    <property type="match status" value="1"/>
</dbReference>
<reference evidence="8" key="1">
    <citation type="submission" date="2021-01" db="EMBL/GenBank/DDBJ databases">
        <authorList>
            <person name="Corre E."/>
            <person name="Pelletier E."/>
            <person name="Niang G."/>
            <person name="Scheremetjew M."/>
            <person name="Finn R."/>
            <person name="Kale V."/>
            <person name="Holt S."/>
            <person name="Cochrane G."/>
            <person name="Meng A."/>
            <person name="Brown T."/>
            <person name="Cohen L."/>
        </authorList>
    </citation>
    <scope>NUCLEOTIDE SEQUENCE</scope>
    <source>
        <strain evidence="8">RCC3387</strain>
    </source>
</reference>
<dbReference type="SUPFAM" id="SSF56112">
    <property type="entry name" value="Protein kinase-like (PK-like)"/>
    <property type="match status" value="1"/>
</dbReference>
<evidence type="ECO:0000256" key="2">
    <source>
        <dbReference type="ARBA" id="ARBA00022679"/>
    </source>
</evidence>
<dbReference type="PANTHER" id="PTHR24349">
    <property type="entry name" value="SERINE/THREONINE-PROTEIN KINASE"/>
    <property type="match status" value="1"/>
</dbReference>
<organism evidence="8">
    <name type="scientific">Zooxanthella nutricula</name>
    <dbReference type="NCBI Taxonomy" id="1333877"/>
    <lineage>
        <taxon>Eukaryota</taxon>
        <taxon>Sar</taxon>
        <taxon>Alveolata</taxon>
        <taxon>Dinophyceae</taxon>
        <taxon>Peridiniales</taxon>
        <taxon>Peridiniales incertae sedis</taxon>
        <taxon>Zooxanthella</taxon>
    </lineage>
</organism>
<keyword evidence="3 6" id="KW-0547">Nucleotide-binding</keyword>
<feature type="domain" description="Protein kinase" evidence="7">
    <location>
        <begin position="80"/>
        <end position="376"/>
    </location>
</feature>
<keyword evidence="2" id="KW-0808">Transferase</keyword>
<dbReference type="InterPro" id="IPR050205">
    <property type="entry name" value="CDPK_Ser/Thr_kinases"/>
</dbReference>
<keyword evidence="4" id="KW-0418">Kinase</keyword>
<dbReference type="GO" id="GO:0005524">
    <property type="term" value="F:ATP binding"/>
    <property type="evidence" value="ECO:0007669"/>
    <property type="project" value="UniProtKB-UniRule"/>
</dbReference>
<dbReference type="Gene3D" id="1.10.510.10">
    <property type="entry name" value="Transferase(Phosphotransferase) domain 1"/>
    <property type="match status" value="1"/>
</dbReference>
<evidence type="ECO:0000256" key="6">
    <source>
        <dbReference type="PROSITE-ProRule" id="PRU10141"/>
    </source>
</evidence>
<dbReference type="GO" id="GO:0004674">
    <property type="term" value="F:protein serine/threonine kinase activity"/>
    <property type="evidence" value="ECO:0007669"/>
    <property type="project" value="UniProtKB-KW"/>
</dbReference>
<dbReference type="SMART" id="SM00220">
    <property type="entry name" value="S_TKc"/>
    <property type="match status" value="1"/>
</dbReference>
<evidence type="ECO:0000256" key="1">
    <source>
        <dbReference type="ARBA" id="ARBA00022527"/>
    </source>
</evidence>
<keyword evidence="1" id="KW-0723">Serine/threonine-protein kinase</keyword>